<dbReference type="Gene3D" id="3.30.40.10">
    <property type="entry name" value="Zinc/RING finger domain, C3HC4 (zinc finger)"/>
    <property type="match status" value="1"/>
</dbReference>
<evidence type="ECO:0000256" key="2">
    <source>
        <dbReference type="SAM" id="MobiDB-lite"/>
    </source>
</evidence>
<keyword evidence="4" id="KW-1185">Reference proteome</keyword>
<evidence type="ECO:0000313" key="3">
    <source>
        <dbReference type="EMBL" id="KAJ4433162.1"/>
    </source>
</evidence>
<evidence type="ECO:0000313" key="4">
    <source>
        <dbReference type="Proteomes" id="UP001148838"/>
    </source>
</evidence>
<proteinExistence type="predicted"/>
<comment type="caution">
    <text evidence="3">The sequence shown here is derived from an EMBL/GenBank/DDBJ whole genome shotgun (WGS) entry which is preliminary data.</text>
</comment>
<gene>
    <name evidence="3" type="ORF">ANN_15419</name>
</gene>
<reference evidence="3 4" key="1">
    <citation type="journal article" date="2022" name="Allergy">
        <title>Genome assembly and annotation of Periplaneta americana reveal a comprehensive cockroach allergen profile.</title>
        <authorList>
            <person name="Wang L."/>
            <person name="Xiong Q."/>
            <person name="Saelim N."/>
            <person name="Wang L."/>
            <person name="Nong W."/>
            <person name="Wan A.T."/>
            <person name="Shi M."/>
            <person name="Liu X."/>
            <person name="Cao Q."/>
            <person name="Hui J.H.L."/>
            <person name="Sookrung N."/>
            <person name="Leung T.F."/>
            <person name="Tungtrongchitr A."/>
            <person name="Tsui S.K.W."/>
        </authorList>
    </citation>
    <scope>NUCLEOTIDE SEQUENCE [LARGE SCALE GENOMIC DNA]</scope>
    <source>
        <strain evidence="3">PWHHKU_190912</strain>
    </source>
</reference>
<dbReference type="Proteomes" id="UP001148838">
    <property type="component" value="Unassembled WGS sequence"/>
</dbReference>
<protein>
    <recommendedName>
        <fullName evidence="5">Zinc finger PHD-type domain-containing protein</fullName>
    </recommendedName>
</protein>
<organism evidence="3 4">
    <name type="scientific">Periplaneta americana</name>
    <name type="common">American cockroach</name>
    <name type="synonym">Blatta americana</name>
    <dbReference type="NCBI Taxonomy" id="6978"/>
    <lineage>
        <taxon>Eukaryota</taxon>
        <taxon>Metazoa</taxon>
        <taxon>Ecdysozoa</taxon>
        <taxon>Arthropoda</taxon>
        <taxon>Hexapoda</taxon>
        <taxon>Insecta</taxon>
        <taxon>Pterygota</taxon>
        <taxon>Neoptera</taxon>
        <taxon>Polyneoptera</taxon>
        <taxon>Dictyoptera</taxon>
        <taxon>Blattodea</taxon>
        <taxon>Blattoidea</taxon>
        <taxon>Blattidae</taxon>
        <taxon>Blattinae</taxon>
        <taxon>Periplaneta</taxon>
    </lineage>
</organism>
<sequence>MLGAISLHHLPLSLARDCARWEVAVGYAMQRPATCFRAVSPIARLVHSEPRFINLISELNHDKSVRTNTRCLRKLNSPLYEVKEKYDGFEQSVYSNFSQITLYNMKCVLFIKVYVFDVFCGRKNESADVELAHTGKNLNQVTCFNQDLNPDPLVSQSDMLTVTSPRCTTSDNADEMSPGSSTERYLAFARIGLRNSGKNLNQYHRIPVVEGGSKRCFRFSTVNPKKFDPDKCKFPFFREILNITEPQKFLKCAGPCGLRYHLDCLNVGEAEYDIYMQSGSYIFKCKKCVSAMKSTQGDNTPVRPTAPGEKKVISPTKKVVSPSRDLNLPSLPSVDSLSFQVETVRLNSVNILDTVSDILEYVKSLQKEMIELKNENAALKIQVAEIFAKTNSNVLTKKGNVPSESMQYESVQAKGPRKSYAELANENSILNVQMAEMLSKGCCPPKSSHSISPMGQSNDPIKKSYSKVVSVNKAADNLHTCNSDASATSKSVSTTPPANDRHNNIELYQANASTSANVSDGFQLVTRKKYKKREPKVGTLAMSSIEMAPERIKTKSLFVSRFSSKVNTNSIEDSLKNQLQLRSLVVTKLKTKYLSYSSFHITVDVRDFDSINKPEVWPAGCLIAPFYGKLKPEQHFDSQGNAS</sequence>
<feature type="compositionally biased region" description="Polar residues" evidence="2">
    <location>
        <begin position="482"/>
        <end position="497"/>
    </location>
</feature>
<dbReference type="InterPro" id="IPR011011">
    <property type="entry name" value="Znf_FYVE_PHD"/>
</dbReference>
<feature type="region of interest" description="Disordered" evidence="2">
    <location>
        <begin position="482"/>
        <end position="502"/>
    </location>
</feature>
<keyword evidence="1" id="KW-0175">Coiled coil</keyword>
<feature type="coiled-coil region" evidence="1">
    <location>
        <begin position="355"/>
        <end position="389"/>
    </location>
</feature>
<dbReference type="EMBL" id="JAJSOF020000027">
    <property type="protein sequence ID" value="KAJ4433162.1"/>
    <property type="molecule type" value="Genomic_DNA"/>
</dbReference>
<name>A0ABQ8SHN1_PERAM</name>
<dbReference type="SUPFAM" id="SSF57903">
    <property type="entry name" value="FYVE/PHD zinc finger"/>
    <property type="match status" value="1"/>
</dbReference>
<evidence type="ECO:0008006" key="5">
    <source>
        <dbReference type="Google" id="ProtNLM"/>
    </source>
</evidence>
<accession>A0ABQ8SHN1</accession>
<evidence type="ECO:0000256" key="1">
    <source>
        <dbReference type="SAM" id="Coils"/>
    </source>
</evidence>
<dbReference type="InterPro" id="IPR013083">
    <property type="entry name" value="Znf_RING/FYVE/PHD"/>
</dbReference>